<dbReference type="Proteomes" id="UP001458880">
    <property type="component" value="Unassembled WGS sequence"/>
</dbReference>
<dbReference type="InterPro" id="IPR004878">
    <property type="entry name" value="Otopetrin"/>
</dbReference>
<feature type="transmembrane region" description="Helical" evidence="11">
    <location>
        <begin position="69"/>
        <end position="87"/>
    </location>
</feature>
<keyword evidence="3" id="KW-0813">Transport</keyword>
<comment type="similarity">
    <text evidence="2">Belongs to the otopetrin family.</text>
</comment>
<evidence type="ECO:0000256" key="3">
    <source>
        <dbReference type="ARBA" id="ARBA00022448"/>
    </source>
</evidence>
<feature type="transmembrane region" description="Helical" evidence="11">
    <location>
        <begin position="30"/>
        <end position="49"/>
    </location>
</feature>
<comment type="caution">
    <text evidence="12">The sequence shown here is derived from an EMBL/GenBank/DDBJ whole genome shotgun (WGS) entry which is preliminary data.</text>
</comment>
<name>A0AAW1HFJ2_POPJA</name>
<protein>
    <submittedName>
        <fullName evidence="12">Otopetrin</fullName>
    </submittedName>
</protein>
<organism evidence="12 13">
    <name type="scientific">Popillia japonica</name>
    <name type="common">Japanese beetle</name>
    <dbReference type="NCBI Taxonomy" id="7064"/>
    <lineage>
        <taxon>Eukaryota</taxon>
        <taxon>Metazoa</taxon>
        <taxon>Ecdysozoa</taxon>
        <taxon>Arthropoda</taxon>
        <taxon>Hexapoda</taxon>
        <taxon>Insecta</taxon>
        <taxon>Pterygota</taxon>
        <taxon>Neoptera</taxon>
        <taxon>Endopterygota</taxon>
        <taxon>Coleoptera</taxon>
        <taxon>Polyphaga</taxon>
        <taxon>Scarabaeiformia</taxon>
        <taxon>Scarabaeidae</taxon>
        <taxon>Rutelinae</taxon>
        <taxon>Popillia</taxon>
    </lineage>
</organism>
<dbReference type="Pfam" id="PF03189">
    <property type="entry name" value="Otopetrin"/>
    <property type="match status" value="1"/>
</dbReference>
<feature type="transmembrane region" description="Helical" evidence="11">
    <location>
        <begin position="99"/>
        <end position="118"/>
    </location>
</feature>
<dbReference type="PANTHER" id="PTHR21522:SF62">
    <property type="entry name" value="OTOPETRIN-LIKE A, ISOFORM C"/>
    <property type="match status" value="1"/>
</dbReference>
<evidence type="ECO:0000256" key="11">
    <source>
        <dbReference type="SAM" id="Phobius"/>
    </source>
</evidence>
<evidence type="ECO:0000256" key="10">
    <source>
        <dbReference type="ARBA" id="ARBA00023303"/>
    </source>
</evidence>
<keyword evidence="9 11" id="KW-0472">Membrane</keyword>
<keyword evidence="5 11" id="KW-0812">Transmembrane</keyword>
<sequence>MNSNTDIEVGLNLKKRKRKTTQNDQSHGSFFLRIGAIAFGLGTMIYNGLEFGSFFEIPFTSPCYMILKGVNPVLQMVFTFMQMYFIFMNSRLNIHRFKVIARFGLMHVVATNICVWFRTLVIEYLKEITVYHQRKNALSVHNISNKIQKVYVYTLCGMQTLSHCLRNARTAIPDSVVTTAATLTSTVSSTVKDIASTTSTTAQAIATTIRNIPTTTTIPTTTV</sequence>
<dbReference type="PANTHER" id="PTHR21522">
    <property type="entry name" value="PROTON CHANNEL OTOP"/>
    <property type="match status" value="1"/>
</dbReference>
<keyword evidence="8" id="KW-0406">Ion transport</keyword>
<gene>
    <name evidence="12" type="ORF">QE152_g40708</name>
</gene>
<evidence type="ECO:0000256" key="5">
    <source>
        <dbReference type="ARBA" id="ARBA00022692"/>
    </source>
</evidence>
<evidence type="ECO:0000256" key="1">
    <source>
        <dbReference type="ARBA" id="ARBA00004651"/>
    </source>
</evidence>
<evidence type="ECO:0000256" key="7">
    <source>
        <dbReference type="ARBA" id="ARBA00022989"/>
    </source>
</evidence>
<keyword evidence="6" id="KW-0375">Hydrogen ion transport</keyword>
<evidence type="ECO:0000256" key="8">
    <source>
        <dbReference type="ARBA" id="ARBA00023065"/>
    </source>
</evidence>
<dbReference type="EMBL" id="JASPKY010001332">
    <property type="protein sequence ID" value="KAK9675015.1"/>
    <property type="molecule type" value="Genomic_DNA"/>
</dbReference>
<keyword evidence="7 11" id="KW-1133">Transmembrane helix</keyword>
<keyword evidence="13" id="KW-1185">Reference proteome</keyword>
<dbReference type="GO" id="GO:0005886">
    <property type="term" value="C:plasma membrane"/>
    <property type="evidence" value="ECO:0007669"/>
    <property type="project" value="UniProtKB-SubCell"/>
</dbReference>
<feature type="non-terminal residue" evidence="12">
    <location>
        <position position="223"/>
    </location>
</feature>
<reference evidence="12 13" key="1">
    <citation type="journal article" date="2024" name="BMC Genomics">
        <title>De novo assembly and annotation of Popillia japonica's genome with initial clues to its potential as an invasive pest.</title>
        <authorList>
            <person name="Cucini C."/>
            <person name="Boschi S."/>
            <person name="Funari R."/>
            <person name="Cardaioli E."/>
            <person name="Iannotti N."/>
            <person name="Marturano G."/>
            <person name="Paoli F."/>
            <person name="Bruttini M."/>
            <person name="Carapelli A."/>
            <person name="Frati F."/>
            <person name="Nardi F."/>
        </authorList>
    </citation>
    <scope>NUCLEOTIDE SEQUENCE [LARGE SCALE GENOMIC DNA]</scope>
    <source>
        <strain evidence="12">DMR45628</strain>
    </source>
</reference>
<evidence type="ECO:0000256" key="6">
    <source>
        <dbReference type="ARBA" id="ARBA00022781"/>
    </source>
</evidence>
<dbReference type="GO" id="GO:0015252">
    <property type="term" value="F:proton channel activity"/>
    <property type="evidence" value="ECO:0007669"/>
    <property type="project" value="InterPro"/>
</dbReference>
<accession>A0AAW1HFJ2</accession>
<evidence type="ECO:0000313" key="12">
    <source>
        <dbReference type="EMBL" id="KAK9675015.1"/>
    </source>
</evidence>
<comment type="subcellular location">
    <subcellularLocation>
        <location evidence="1">Cell membrane</location>
        <topology evidence="1">Multi-pass membrane protein</topology>
    </subcellularLocation>
</comment>
<dbReference type="AlphaFoldDB" id="A0AAW1HFJ2"/>
<evidence type="ECO:0000256" key="9">
    <source>
        <dbReference type="ARBA" id="ARBA00023136"/>
    </source>
</evidence>
<evidence type="ECO:0000256" key="2">
    <source>
        <dbReference type="ARBA" id="ARBA00006513"/>
    </source>
</evidence>
<keyword evidence="4" id="KW-1003">Cell membrane</keyword>
<keyword evidence="10" id="KW-0407">Ion channel</keyword>
<evidence type="ECO:0000256" key="4">
    <source>
        <dbReference type="ARBA" id="ARBA00022475"/>
    </source>
</evidence>
<evidence type="ECO:0000313" key="13">
    <source>
        <dbReference type="Proteomes" id="UP001458880"/>
    </source>
</evidence>
<proteinExistence type="inferred from homology"/>